<sequence>MSSDFEQISRVSLGVEIARVINPRLGSARYRFEGLDLRGPRIGLVGVAESSISLLNRTGDTETKADFIGSFVDRGFRTQEEGLMCCSSPRKKTEIRGSELPRRGEKCSWRTKGSVHRNRMKTRFSGLAGVEEATS</sequence>
<organism evidence="1 2">
    <name type="scientific">Persea americana</name>
    <name type="common">Avocado</name>
    <dbReference type="NCBI Taxonomy" id="3435"/>
    <lineage>
        <taxon>Eukaryota</taxon>
        <taxon>Viridiplantae</taxon>
        <taxon>Streptophyta</taxon>
        <taxon>Embryophyta</taxon>
        <taxon>Tracheophyta</taxon>
        <taxon>Spermatophyta</taxon>
        <taxon>Magnoliopsida</taxon>
        <taxon>Magnoliidae</taxon>
        <taxon>Laurales</taxon>
        <taxon>Lauraceae</taxon>
        <taxon>Persea</taxon>
    </lineage>
</organism>
<evidence type="ECO:0000313" key="1">
    <source>
        <dbReference type="EMBL" id="KAJ8632145.1"/>
    </source>
</evidence>
<reference evidence="1 2" key="1">
    <citation type="journal article" date="2022" name="Hortic Res">
        <title>A haplotype resolved chromosomal level avocado genome allows analysis of novel avocado genes.</title>
        <authorList>
            <person name="Nath O."/>
            <person name="Fletcher S.J."/>
            <person name="Hayward A."/>
            <person name="Shaw L.M."/>
            <person name="Masouleh A.K."/>
            <person name="Furtado A."/>
            <person name="Henry R.J."/>
            <person name="Mitter N."/>
        </authorList>
    </citation>
    <scope>NUCLEOTIDE SEQUENCE [LARGE SCALE GENOMIC DNA]</scope>
    <source>
        <strain evidence="2">cv. Hass</strain>
    </source>
</reference>
<protein>
    <submittedName>
        <fullName evidence="1">Uncharacterized protein</fullName>
    </submittedName>
</protein>
<dbReference type="Proteomes" id="UP001234297">
    <property type="component" value="Chromosome 8"/>
</dbReference>
<gene>
    <name evidence="1" type="ORF">MRB53_025481</name>
</gene>
<name>A0ACC2LFB8_PERAE</name>
<proteinExistence type="predicted"/>
<comment type="caution">
    <text evidence="1">The sequence shown here is derived from an EMBL/GenBank/DDBJ whole genome shotgun (WGS) entry which is preliminary data.</text>
</comment>
<evidence type="ECO:0000313" key="2">
    <source>
        <dbReference type="Proteomes" id="UP001234297"/>
    </source>
</evidence>
<dbReference type="EMBL" id="CM056816">
    <property type="protein sequence ID" value="KAJ8632145.1"/>
    <property type="molecule type" value="Genomic_DNA"/>
</dbReference>
<keyword evidence="2" id="KW-1185">Reference proteome</keyword>
<accession>A0ACC2LFB8</accession>